<keyword evidence="8" id="KW-1185">Reference proteome</keyword>
<dbReference type="SUPFAM" id="SSF116842">
    <property type="entry name" value="XseB-like"/>
    <property type="match status" value="1"/>
</dbReference>
<keyword evidence="2 6" id="KW-0963">Cytoplasm</keyword>
<name>A0A6N6N5G7_9BACT</name>
<dbReference type="PANTHER" id="PTHR34137:SF1">
    <property type="entry name" value="EXODEOXYRIBONUCLEASE 7 SMALL SUBUNIT"/>
    <property type="match status" value="1"/>
</dbReference>
<dbReference type="GO" id="GO:0006308">
    <property type="term" value="P:DNA catabolic process"/>
    <property type="evidence" value="ECO:0007669"/>
    <property type="project" value="UniProtKB-UniRule"/>
</dbReference>
<evidence type="ECO:0000256" key="2">
    <source>
        <dbReference type="ARBA" id="ARBA00022490"/>
    </source>
</evidence>
<dbReference type="PIRSF" id="PIRSF006488">
    <property type="entry name" value="Exonuc_VII_S"/>
    <property type="match status" value="1"/>
</dbReference>
<evidence type="ECO:0000256" key="4">
    <source>
        <dbReference type="ARBA" id="ARBA00022801"/>
    </source>
</evidence>
<dbReference type="PANTHER" id="PTHR34137">
    <property type="entry name" value="EXODEOXYRIBONUCLEASE 7 SMALL SUBUNIT"/>
    <property type="match status" value="1"/>
</dbReference>
<reference evidence="7 8" key="1">
    <citation type="journal article" date="2017" name="Int. J. Syst. Evol. Microbiol.">
        <title>Desulfovibrio senegalensis sp. nov., a mesophilic sulfate reducer isolated from marine sediment.</title>
        <authorList>
            <person name="Thioye A."/>
            <person name="Gam Z.B.A."/>
            <person name="Mbengue M."/>
            <person name="Cayol J.L."/>
            <person name="Joseph-Bartoli M."/>
            <person name="Toure-Kane C."/>
            <person name="Labat M."/>
        </authorList>
    </citation>
    <scope>NUCLEOTIDE SEQUENCE [LARGE SCALE GENOMIC DNA]</scope>
    <source>
        <strain evidence="7 8">DSM 101509</strain>
    </source>
</reference>
<evidence type="ECO:0000256" key="5">
    <source>
        <dbReference type="ARBA" id="ARBA00022839"/>
    </source>
</evidence>
<dbReference type="Gene3D" id="1.10.287.1040">
    <property type="entry name" value="Exonuclease VII, small subunit"/>
    <property type="match status" value="1"/>
</dbReference>
<evidence type="ECO:0000313" key="7">
    <source>
        <dbReference type="EMBL" id="KAB1442981.1"/>
    </source>
</evidence>
<comment type="function">
    <text evidence="6">Bidirectionally degrades single-stranded DNA into large acid-insoluble oligonucleotides, which are then degraded further into small acid-soluble oligonucleotides.</text>
</comment>
<dbReference type="InterPro" id="IPR037004">
    <property type="entry name" value="Exonuc_VII_ssu_sf"/>
</dbReference>
<comment type="caution">
    <text evidence="7">The sequence shown here is derived from an EMBL/GenBank/DDBJ whole genome shotgun (WGS) entry which is preliminary data.</text>
</comment>
<comment type="subcellular location">
    <subcellularLocation>
        <location evidence="6">Cytoplasm</location>
    </subcellularLocation>
</comment>
<accession>A0A6N6N5G7</accession>
<keyword evidence="4 6" id="KW-0378">Hydrolase</keyword>
<proteinExistence type="inferred from homology"/>
<evidence type="ECO:0000256" key="3">
    <source>
        <dbReference type="ARBA" id="ARBA00022722"/>
    </source>
</evidence>
<dbReference type="NCBIfam" id="TIGR01280">
    <property type="entry name" value="xseB"/>
    <property type="match status" value="1"/>
</dbReference>
<dbReference type="RefSeq" id="WP_151149193.1">
    <property type="nucleotide sequence ID" value="NZ_WAIE01000001.1"/>
</dbReference>
<comment type="similarity">
    <text evidence="1 6">Belongs to the XseB family.</text>
</comment>
<evidence type="ECO:0000256" key="6">
    <source>
        <dbReference type="HAMAP-Rule" id="MF_00337"/>
    </source>
</evidence>
<dbReference type="Pfam" id="PF02609">
    <property type="entry name" value="Exonuc_VII_S"/>
    <property type="match status" value="1"/>
</dbReference>
<dbReference type="OrthoDB" id="5340035at2"/>
<gene>
    <name evidence="6 7" type="primary">xseB</name>
    <name evidence="7" type="ORF">F8A88_01545</name>
</gene>
<comment type="subunit">
    <text evidence="6">Heterooligomer composed of large and small subunits.</text>
</comment>
<comment type="catalytic activity">
    <reaction evidence="6">
        <text>Exonucleolytic cleavage in either 5'- to 3'- or 3'- to 5'-direction to yield nucleoside 5'-phosphates.</text>
        <dbReference type="EC" id="3.1.11.6"/>
    </reaction>
</comment>
<dbReference type="AlphaFoldDB" id="A0A6N6N5G7"/>
<sequence>MSEQTFEQKLERLRSIVTRLESGELPLEEGVALYREGLQLAKACGAQLESARHEVKVLGDGLLKEFDVLEAAEHGGEPEGD</sequence>
<dbReference type="GO" id="GO:0008855">
    <property type="term" value="F:exodeoxyribonuclease VII activity"/>
    <property type="evidence" value="ECO:0007669"/>
    <property type="project" value="UniProtKB-UniRule"/>
</dbReference>
<protein>
    <recommendedName>
        <fullName evidence="6">Exodeoxyribonuclease 7 small subunit</fullName>
        <ecNumber evidence="6">3.1.11.6</ecNumber>
    </recommendedName>
    <alternativeName>
        <fullName evidence="6">Exodeoxyribonuclease VII small subunit</fullName>
        <shortName evidence="6">Exonuclease VII small subunit</shortName>
    </alternativeName>
</protein>
<keyword evidence="3 6" id="KW-0540">Nuclease</keyword>
<keyword evidence="5 6" id="KW-0269">Exonuclease</keyword>
<evidence type="ECO:0000256" key="1">
    <source>
        <dbReference type="ARBA" id="ARBA00009998"/>
    </source>
</evidence>
<organism evidence="7 8">
    <name type="scientific">Pseudodesulfovibrio senegalensis</name>
    <dbReference type="NCBI Taxonomy" id="1721087"/>
    <lineage>
        <taxon>Bacteria</taxon>
        <taxon>Pseudomonadati</taxon>
        <taxon>Thermodesulfobacteriota</taxon>
        <taxon>Desulfovibrionia</taxon>
        <taxon>Desulfovibrionales</taxon>
        <taxon>Desulfovibrionaceae</taxon>
    </lineage>
</organism>
<dbReference type="InterPro" id="IPR003761">
    <property type="entry name" value="Exonuc_VII_S"/>
</dbReference>
<dbReference type="EMBL" id="WAIE01000001">
    <property type="protein sequence ID" value="KAB1442981.1"/>
    <property type="molecule type" value="Genomic_DNA"/>
</dbReference>
<evidence type="ECO:0000313" key="8">
    <source>
        <dbReference type="Proteomes" id="UP000438699"/>
    </source>
</evidence>
<dbReference type="HAMAP" id="MF_00337">
    <property type="entry name" value="Exonuc_7_S"/>
    <property type="match status" value="1"/>
</dbReference>
<dbReference type="GO" id="GO:0005829">
    <property type="term" value="C:cytosol"/>
    <property type="evidence" value="ECO:0007669"/>
    <property type="project" value="TreeGrafter"/>
</dbReference>
<dbReference type="GO" id="GO:0009318">
    <property type="term" value="C:exodeoxyribonuclease VII complex"/>
    <property type="evidence" value="ECO:0007669"/>
    <property type="project" value="UniProtKB-UniRule"/>
</dbReference>
<dbReference type="EC" id="3.1.11.6" evidence="6"/>
<dbReference type="Proteomes" id="UP000438699">
    <property type="component" value="Unassembled WGS sequence"/>
</dbReference>